<feature type="transmembrane region" description="Helical" evidence="1">
    <location>
        <begin position="31"/>
        <end position="55"/>
    </location>
</feature>
<dbReference type="GeneID" id="72003037"/>
<name>A0ABQ8KVC5_9APHY</name>
<dbReference type="Proteomes" id="UP000814176">
    <property type="component" value="Unassembled WGS sequence"/>
</dbReference>
<keyword evidence="1" id="KW-0812">Transmembrane</keyword>
<proteinExistence type="predicted"/>
<dbReference type="RefSeq" id="XP_047783531.1">
    <property type="nucleotide sequence ID" value="XM_047922305.1"/>
</dbReference>
<evidence type="ECO:0000256" key="1">
    <source>
        <dbReference type="SAM" id="Phobius"/>
    </source>
</evidence>
<comment type="caution">
    <text evidence="2">The sequence shown here is derived from an EMBL/GenBank/DDBJ whole genome shotgun (WGS) entry which is preliminary data.</text>
</comment>
<evidence type="ECO:0000313" key="2">
    <source>
        <dbReference type="EMBL" id="KAH9842484.1"/>
    </source>
</evidence>
<gene>
    <name evidence="2" type="ORF">C8Q71DRAFT_733051</name>
</gene>
<sequence length="81" mass="9124">MNHVNVSFFTPALLFPKVAFFLSPLQLRELWIIPIFFVMTTLVSKACVQSLGWALRIETYQRAIATAAGFMNSNTLTIALM</sequence>
<protein>
    <submittedName>
        <fullName evidence="2">Uncharacterized protein</fullName>
    </submittedName>
</protein>
<dbReference type="PANTHER" id="PTHR31794:SF2">
    <property type="entry name" value="AUXIN EFFLUX TRANSPORTER FAMILY PROTEIN (EUROFUNG)"/>
    <property type="match status" value="1"/>
</dbReference>
<reference evidence="2 3" key="1">
    <citation type="journal article" date="2021" name="Environ. Microbiol.">
        <title>Gene family expansions and transcriptome signatures uncover fungal adaptations to wood decay.</title>
        <authorList>
            <person name="Hage H."/>
            <person name="Miyauchi S."/>
            <person name="Viragh M."/>
            <person name="Drula E."/>
            <person name="Min B."/>
            <person name="Chaduli D."/>
            <person name="Navarro D."/>
            <person name="Favel A."/>
            <person name="Norest M."/>
            <person name="Lesage-Meessen L."/>
            <person name="Balint B."/>
            <person name="Merenyi Z."/>
            <person name="de Eugenio L."/>
            <person name="Morin E."/>
            <person name="Martinez A.T."/>
            <person name="Baldrian P."/>
            <person name="Stursova M."/>
            <person name="Martinez M.J."/>
            <person name="Novotny C."/>
            <person name="Magnuson J.K."/>
            <person name="Spatafora J.W."/>
            <person name="Maurice S."/>
            <person name="Pangilinan J."/>
            <person name="Andreopoulos W."/>
            <person name="LaButti K."/>
            <person name="Hundley H."/>
            <person name="Na H."/>
            <person name="Kuo A."/>
            <person name="Barry K."/>
            <person name="Lipzen A."/>
            <person name="Henrissat B."/>
            <person name="Riley R."/>
            <person name="Ahrendt S."/>
            <person name="Nagy L.G."/>
            <person name="Grigoriev I.V."/>
            <person name="Martin F."/>
            <person name="Rosso M.N."/>
        </authorList>
    </citation>
    <scope>NUCLEOTIDE SEQUENCE [LARGE SCALE GENOMIC DNA]</scope>
    <source>
        <strain evidence="2 3">CIRM-BRFM 1785</strain>
    </source>
</reference>
<keyword evidence="1" id="KW-0472">Membrane</keyword>
<dbReference type="PANTHER" id="PTHR31794">
    <property type="entry name" value="AUXIN EFFLUX TRANSPORTER FAMILY PROTEIN (EUROFUNG)"/>
    <property type="match status" value="1"/>
</dbReference>
<organism evidence="2 3">
    <name type="scientific">Rhodofomes roseus</name>
    <dbReference type="NCBI Taxonomy" id="34475"/>
    <lineage>
        <taxon>Eukaryota</taxon>
        <taxon>Fungi</taxon>
        <taxon>Dikarya</taxon>
        <taxon>Basidiomycota</taxon>
        <taxon>Agaricomycotina</taxon>
        <taxon>Agaricomycetes</taxon>
        <taxon>Polyporales</taxon>
        <taxon>Rhodofomes</taxon>
    </lineage>
</organism>
<dbReference type="EMBL" id="JADCUA010000002">
    <property type="protein sequence ID" value="KAH9842484.1"/>
    <property type="molecule type" value="Genomic_DNA"/>
</dbReference>
<keyword evidence="3" id="KW-1185">Reference proteome</keyword>
<evidence type="ECO:0000313" key="3">
    <source>
        <dbReference type="Proteomes" id="UP000814176"/>
    </source>
</evidence>
<accession>A0ABQ8KVC5</accession>
<keyword evidence="1" id="KW-1133">Transmembrane helix</keyword>